<comment type="caution">
    <text evidence="2">The sequence shown here is derived from an EMBL/GenBank/DDBJ whole genome shotgun (WGS) entry which is preliminary data.</text>
</comment>
<dbReference type="Pfam" id="PF00583">
    <property type="entry name" value="Acetyltransf_1"/>
    <property type="match status" value="1"/>
</dbReference>
<dbReference type="Proteomes" id="UP000466730">
    <property type="component" value="Unassembled WGS sequence"/>
</dbReference>
<gene>
    <name evidence="2" type="ORF">GH815_00685</name>
</gene>
<dbReference type="AlphaFoldDB" id="A0A844B117"/>
<dbReference type="OrthoDB" id="9788850at2"/>
<dbReference type="InterPro" id="IPR000182">
    <property type="entry name" value="GNAT_dom"/>
</dbReference>
<dbReference type="GO" id="GO:0016747">
    <property type="term" value="F:acyltransferase activity, transferring groups other than amino-acyl groups"/>
    <property type="evidence" value="ECO:0007669"/>
    <property type="project" value="InterPro"/>
</dbReference>
<protein>
    <submittedName>
        <fullName evidence="2">GNAT family N-acetyltransferase</fullName>
    </submittedName>
</protein>
<dbReference type="PROSITE" id="PS51186">
    <property type="entry name" value="GNAT"/>
    <property type="match status" value="1"/>
</dbReference>
<keyword evidence="2" id="KW-0808">Transferase</keyword>
<name>A0A844B117_9RHOB</name>
<feature type="domain" description="N-acetyltransferase" evidence="1">
    <location>
        <begin position="13"/>
        <end position="156"/>
    </location>
</feature>
<keyword evidence="3" id="KW-1185">Reference proteome</keyword>
<dbReference type="RefSeq" id="WP_153746812.1">
    <property type="nucleotide sequence ID" value="NZ_BAAADI010000002.1"/>
</dbReference>
<sequence length="156" mass="17394">MAELQTLSDTAQVVIDPVAEADLAWIEALDAQITGRPKPDYWRRLFEGARSEPGRSFFLVARNGSGRVGFIAGEIRAWEFGSEPCGWIFAIGVDPDNRLRSVGTQLFDAVCDRFRQAGVTKVRTMIAREAQLILSFFRAHGMMAGPFVELEKDLDE</sequence>
<organism evidence="2 3">
    <name type="scientific">Rhodovulum strictum</name>
    <dbReference type="NCBI Taxonomy" id="58314"/>
    <lineage>
        <taxon>Bacteria</taxon>
        <taxon>Pseudomonadati</taxon>
        <taxon>Pseudomonadota</taxon>
        <taxon>Alphaproteobacteria</taxon>
        <taxon>Rhodobacterales</taxon>
        <taxon>Paracoccaceae</taxon>
        <taxon>Rhodovulum</taxon>
    </lineage>
</organism>
<proteinExistence type="predicted"/>
<dbReference type="SUPFAM" id="SSF55729">
    <property type="entry name" value="Acyl-CoA N-acyltransferases (Nat)"/>
    <property type="match status" value="1"/>
</dbReference>
<dbReference type="EMBL" id="WJPO01000001">
    <property type="protein sequence ID" value="MRH19490.1"/>
    <property type="molecule type" value="Genomic_DNA"/>
</dbReference>
<accession>A0A844B117</accession>
<dbReference type="CDD" id="cd04301">
    <property type="entry name" value="NAT_SF"/>
    <property type="match status" value="1"/>
</dbReference>
<reference evidence="2 3" key="1">
    <citation type="submission" date="2019-11" db="EMBL/GenBank/DDBJ databases">
        <title>Draft Whole-Genome sequence of the marine photosynthetic bacterium Rhodovulum strictum DSM 11289.</title>
        <authorList>
            <person name="Kyndt J.A."/>
            <person name="Meyer T.E."/>
        </authorList>
    </citation>
    <scope>NUCLEOTIDE SEQUENCE [LARGE SCALE GENOMIC DNA]</scope>
    <source>
        <strain evidence="2 3">DSM 11289</strain>
    </source>
</reference>
<evidence type="ECO:0000313" key="2">
    <source>
        <dbReference type="EMBL" id="MRH19490.1"/>
    </source>
</evidence>
<dbReference type="Gene3D" id="3.40.630.30">
    <property type="match status" value="1"/>
</dbReference>
<evidence type="ECO:0000313" key="3">
    <source>
        <dbReference type="Proteomes" id="UP000466730"/>
    </source>
</evidence>
<evidence type="ECO:0000259" key="1">
    <source>
        <dbReference type="PROSITE" id="PS51186"/>
    </source>
</evidence>
<dbReference type="InterPro" id="IPR016181">
    <property type="entry name" value="Acyl_CoA_acyltransferase"/>
</dbReference>